<accession>A0A1I8FLM5</accession>
<dbReference type="Proteomes" id="UP000095280">
    <property type="component" value="Unplaced"/>
</dbReference>
<evidence type="ECO:0000313" key="1">
    <source>
        <dbReference type="Proteomes" id="UP000095280"/>
    </source>
</evidence>
<dbReference type="AlphaFoldDB" id="A0A1I8FLM5"/>
<keyword evidence="1" id="KW-1185">Reference proteome</keyword>
<reference evidence="2" key="1">
    <citation type="submission" date="2016-11" db="UniProtKB">
        <authorList>
            <consortium name="WormBaseParasite"/>
        </authorList>
    </citation>
    <scope>IDENTIFICATION</scope>
</reference>
<proteinExistence type="predicted"/>
<organism evidence="1 2">
    <name type="scientific">Macrostomum lignano</name>
    <dbReference type="NCBI Taxonomy" id="282301"/>
    <lineage>
        <taxon>Eukaryota</taxon>
        <taxon>Metazoa</taxon>
        <taxon>Spiralia</taxon>
        <taxon>Lophotrochozoa</taxon>
        <taxon>Platyhelminthes</taxon>
        <taxon>Rhabditophora</taxon>
        <taxon>Macrostomorpha</taxon>
        <taxon>Macrostomida</taxon>
        <taxon>Macrostomidae</taxon>
        <taxon>Macrostomum</taxon>
    </lineage>
</organism>
<name>A0A1I8FLM5_9PLAT</name>
<protein>
    <submittedName>
        <fullName evidence="2">Secreted protein</fullName>
    </submittedName>
</protein>
<evidence type="ECO:0000313" key="2">
    <source>
        <dbReference type="WBParaSite" id="maker-unitig_39899-snap-gene-0.2-mRNA-1"/>
    </source>
</evidence>
<dbReference type="WBParaSite" id="maker-unitig_39899-snap-gene-0.2-mRNA-1">
    <property type="protein sequence ID" value="maker-unitig_39899-snap-gene-0.2-mRNA-1"/>
    <property type="gene ID" value="maker-unitig_39899-snap-gene-0.2"/>
</dbReference>
<sequence length="100" mass="11129">MRCGCGLRCLIAAGSALPGAAREKSAFGTDRTRGLCGRAPRRFKSSATSWARWRVAMTPTWRTAAETTASTIAFTCWRTMTPGSIIPWMECTEFTRRYRS</sequence>